<keyword evidence="7" id="KW-0436">Ligase</keyword>
<dbReference type="InterPro" id="IPR003591">
    <property type="entry name" value="Leu-rich_rpt_typical-subtyp"/>
</dbReference>
<dbReference type="Pfam" id="PF12468">
    <property type="entry name" value="LRR_TTSS"/>
    <property type="match status" value="1"/>
</dbReference>
<dbReference type="AlphaFoldDB" id="A0A0T9R0B1"/>
<dbReference type="GO" id="GO:0016874">
    <property type="term" value="F:ligase activity"/>
    <property type="evidence" value="ECO:0007669"/>
    <property type="project" value="UniProtKB-KW"/>
</dbReference>
<name>A0A0T9R0B1_9GAMM</name>
<evidence type="ECO:0000313" key="7">
    <source>
        <dbReference type="EMBL" id="CNI38082.1"/>
    </source>
</evidence>
<dbReference type="InterPro" id="IPR032674">
    <property type="entry name" value="LRR_E3_ligase_N"/>
</dbReference>
<dbReference type="SUPFAM" id="SSF52058">
    <property type="entry name" value="L domain-like"/>
    <property type="match status" value="1"/>
</dbReference>
<evidence type="ECO:0000256" key="1">
    <source>
        <dbReference type="ARBA" id="ARBA00004613"/>
    </source>
</evidence>
<organism evidence="7 8">
    <name type="scientific">Yersinia similis</name>
    <dbReference type="NCBI Taxonomy" id="367190"/>
    <lineage>
        <taxon>Bacteria</taxon>
        <taxon>Pseudomonadati</taxon>
        <taxon>Pseudomonadota</taxon>
        <taxon>Gammaproteobacteria</taxon>
        <taxon>Enterobacterales</taxon>
        <taxon>Yersiniaceae</taxon>
        <taxon>Yersinia</taxon>
    </lineage>
</organism>
<keyword evidence="3" id="KW-0964">Secreted</keyword>
<dbReference type="InterPro" id="IPR032675">
    <property type="entry name" value="LRR_dom_sf"/>
</dbReference>
<comment type="subcellular location">
    <subcellularLocation>
        <location evidence="1">Secreted</location>
    </subcellularLocation>
</comment>
<dbReference type="SMART" id="SM00369">
    <property type="entry name" value="LRR_TYP"/>
    <property type="match status" value="5"/>
</dbReference>
<evidence type="ECO:0000256" key="4">
    <source>
        <dbReference type="ARBA" id="ARBA00022614"/>
    </source>
</evidence>
<dbReference type="Proteomes" id="UP000038204">
    <property type="component" value="Unassembled WGS sequence"/>
</dbReference>
<reference evidence="7 8" key="1">
    <citation type="submission" date="2015-03" db="EMBL/GenBank/DDBJ databases">
        <authorList>
            <person name="Murphy D."/>
        </authorList>
    </citation>
    <scope>NUCLEOTIDE SEQUENCE [LARGE SCALE GENOMIC DNA]</scope>
    <source>
        <strain evidence="7 8">Y233</strain>
    </source>
</reference>
<gene>
    <name evidence="7" type="primary">yopM</name>
    <name evidence="7" type="ORF">ERS008667_03220</name>
</gene>
<dbReference type="EC" id="6.3.2.-" evidence="7"/>
<evidence type="ECO:0000259" key="6">
    <source>
        <dbReference type="Pfam" id="PF12468"/>
    </source>
</evidence>
<dbReference type="GO" id="GO:0005576">
    <property type="term" value="C:extracellular region"/>
    <property type="evidence" value="ECO:0007669"/>
    <property type="project" value="UniProtKB-SubCell"/>
</dbReference>
<evidence type="ECO:0000313" key="8">
    <source>
        <dbReference type="Proteomes" id="UP000038204"/>
    </source>
</evidence>
<dbReference type="PANTHER" id="PTHR47114">
    <property type="match status" value="1"/>
</dbReference>
<comment type="similarity">
    <text evidence="2">Belongs to the LRR-containing bacterial E3 ligase family.</text>
</comment>
<proteinExistence type="inferred from homology"/>
<dbReference type="Gene3D" id="3.80.10.10">
    <property type="entry name" value="Ribonuclease Inhibitor"/>
    <property type="match status" value="1"/>
</dbReference>
<dbReference type="PANTHER" id="PTHR47114:SF2">
    <property type="entry name" value="OLIGODENDROCYTE-MYELIN GLYCOPROTEIN"/>
    <property type="match status" value="1"/>
</dbReference>
<accession>A0A0T9R0B1</accession>
<evidence type="ECO:0000256" key="2">
    <source>
        <dbReference type="ARBA" id="ARBA00009868"/>
    </source>
</evidence>
<dbReference type="EMBL" id="CQBK01000026">
    <property type="protein sequence ID" value="CNI38082.1"/>
    <property type="molecule type" value="Genomic_DNA"/>
</dbReference>
<protein>
    <submittedName>
        <fullName evidence="7">Outer membrane protein YopM</fullName>
        <ecNumber evidence="7">6.3.2.-</ecNumber>
    </submittedName>
</protein>
<sequence>MLSNITSNVSMPKIEPDREIHADRAAATALTPADYHAIWEKWASEAIPGANEQRDQAVARMKECLENNAEDLELDELGLTSLPEIWPASLLVLDLGDNALTQFPQNLPEGMEDLTLSYNNQLQEWPDSLPSSLKELCITHCGFTTLGSLPPNLQELLASHNQINTLPDTWPASLSSLDLSDNVLTQFPQNLPEGLDYLDVSSNRQLQEWPDSLPSSLKELCITHCGFTTLGSLPPNLQELLASHNQINTLPDTWPASLLVLDLGDNALTQFPQNLPEGMENLALSYNLQLQQGTSSLPSSLKFLDIARCGFTELSEAITSLPLTCQINMGQWGSSGYTRLIPENVRALLLDREMDRQVWMELGPYIRLAQEAQQERPSPINKLSDVIATWLPAEQQDKLAEG</sequence>
<evidence type="ECO:0000256" key="5">
    <source>
        <dbReference type="ARBA" id="ARBA00022737"/>
    </source>
</evidence>
<evidence type="ECO:0000256" key="3">
    <source>
        <dbReference type="ARBA" id="ARBA00022525"/>
    </source>
</evidence>
<dbReference type="InterPro" id="IPR051071">
    <property type="entry name" value="LRR-bact_E3_ubiq_ligases"/>
</dbReference>
<keyword evidence="4" id="KW-0433">Leucine-rich repeat</keyword>
<dbReference type="SMART" id="SM00364">
    <property type="entry name" value="LRR_BAC"/>
    <property type="match status" value="9"/>
</dbReference>
<feature type="domain" description="LRR-containing bacterial E3 ligase N-terminal" evidence="6">
    <location>
        <begin position="2"/>
        <end position="59"/>
    </location>
</feature>
<keyword evidence="5" id="KW-0677">Repeat</keyword>